<comment type="caution">
    <text evidence="1">The sequence shown here is derived from an EMBL/GenBank/DDBJ whole genome shotgun (WGS) entry which is preliminary data.</text>
</comment>
<protein>
    <submittedName>
        <fullName evidence="1">Uncharacterized protein</fullName>
    </submittedName>
</protein>
<name>A0A7V2SWB7_9BACT</name>
<sequence length="92" mass="9881">MLDTETVLSHIPAVEIDLGMAREITHGIPVDSGVLQGLLEKQGVEIAPYLPYLRLKTGANGSSGRTVAVCHWPSPNGVQTKVKMAKVFSNIQ</sequence>
<organism evidence="1">
    <name type="scientific">Dissulfuribacter thermophilus</name>
    <dbReference type="NCBI Taxonomy" id="1156395"/>
    <lineage>
        <taxon>Bacteria</taxon>
        <taxon>Pseudomonadati</taxon>
        <taxon>Thermodesulfobacteriota</taxon>
        <taxon>Dissulfuribacteria</taxon>
        <taxon>Dissulfuribacterales</taxon>
        <taxon>Dissulfuribacteraceae</taxon>
        <taxon>Dissulfuribacter</taxon>
    </lineage>
</organism>
<proteinExistence type="predicted"/>
<dbReference type="Proteomes" id="UP000885797">
    <property type="component" value="Unassembled WGS sequence"/>
</dbReference>
<reference evidence="1" key="1">
    <citation type="journal article" date="2020" name="mSystems">
        <title>Genome- and Community-Level Interaction Insights into Carbon Utilization and Element Cycling Functions of Hydrothermarchaeota in Hydrothermal Sediment.</title>
        <authorList>
            <person name="Zhou Z."/>
            <person name="Liu Y."/>
            <person name="Xu W."/>
            <person name="Pan J."/>
            <person name="Luo Z.H."/>
            <person name="Li M."/>
        </authorList>
    </citation>
    <scope>NUCLEOTIDE SEQUENCE [LARGE SCALE GENOMIC DNA]</scope>
    <source>
        <strain evidence="1">HyVt-503</strain>
    </source>
</reference>
<gene>
    <name evidence="1" type="ORF">ENJ63_04635</name>
</gene>
<dbReference type="AlphaFoldDB" id="A0A7V2SWB7"/>
<evidence type="ECO:0000313" key="1">
    <source>
        <dbReference type="EMBL" id="HFC47150.1"/>
    </source>
</evidence>
<dbReference type="EMBL" id="DRND01000371">
    <property type="protein sequence ID" value="HFC47150.1"/>
    <property type="molecule type" value="Genomic_DNA"/>
</dbReference>
<accession>A0A7V2SWB7</accession>